<comment type="caution">
    <text evidence="1">The sequence shown here is derived from an EMBL/GenBank/DDBJ whole genome shotgun (WGS) entry which is preliminary data.</text>
</comment>
<gene>
    <name evidence="1" type="ORF">RJ641_025416</name>
</gene>
<dbReference type="Proteomes" id="UP001370490">
    <property type="component" value="Unassembled WGS sequence"/>
</dbReference>
<evidence type="ECO:0000313" key="1">
    <source>
        <dbReference type="EMBL" id="KAK6944314.1"/>
    </source>
</evidence>
<sequence>MGGGKLEEEFSATNTSTLGLMLPKKKLQQHMTWPLSSTKDLMQSQTSTLAGIKWLKPNNNNLNLINQTQSNQIFSTSGTSAQLESSNFEQTLTFLNDHQPNLSNVENIATQPRPSNASSALGLLLQSSKFREMMEMTNAADYTQTPQGSDPPKCSFPEDIQTYFEYSGSYGEGDDGLFGTLNSFVPILFQ</sequence>
<feature type="non-terminal residue" evidence="1">
    <location>
        <position position="190"/>
    </location>
</feature>
<name>A0AAN8W6V7_9MAGN</name>
<evidence type="ECO:0000313" key="2">
    <source>
        <dbReference type="Proteomes" id="UP001370490"/>
    </source>
</evidence>
<reference evidence="1 2" key="1">
    <citation type="submission" date="2023-12" db="EMBL/GenBank/DDBJ databases">
        <title>A high-quality genome assembly for Dillenia turbinata (Dilleniales).</title>
        <authorList>
            <person name="Chanderbali A."/>
        </authorList>
    </citation>
    <scope>NUCLEOTIDE SEQUENCE [LARGE SCALE GENOMIC DNA]</scope>
    <source>
        <strain evidence="1">LSX21</strain>
        <tissue evidence="1">Leaf</tissue>
    </source>
</reference>
<organism evidence="1 2">
    <name type="scientific">Dillenia turbinata</name>
    <dbReference type="NCBI Taxonomy" id="194707"/>
    <lineage>
        <taxon>Eukaryota</taxon>
        <taxon>Viridiplantae</taxon>
        <taxon>Streptophyta</taxon>
        <taxon>Embryophyta</taxon>
        <taxon>Tracheophyta</taxon>
        <taxon>Spermatophyta</taxon>
        <taxon>Magnoliopsida</taxon>
        <taxon>eudicotyledons</taxon>
        <taxon>Gunneridae</taxon>
        <taxon>Pentapetalae</taxon>
        <taxon>Dilleniales</taxon>
        <taxon>Dilleniaceae</taxon>
        <taxon>Dillenia</taxon>
    </lineage>
</organism>
<accession>A0AAN8W6V7</accession>
<keyword evidence="2" id="KW-1185">Reference proteome</keyword>
<proteinExistence type="predicted"/>
<protein>
    <submittedName>
        <fullName evidence="1">Uncharacterized protein</fullName>
    </submittedName>
</protein>
<dbReference type="AlphaFoldDB" id="A0AAN8W6V7"/>
<dbReference type="EMBL" id="JBAMMX010000003">
    <property type="protein sequence ID" value="KAK6944314.1"/>
    <property type="molecule type" value="Genomic_DNA"/>
</dbReference>